<evidence type="ECO:0000256" key="1">
    <source>
        <dbReference type="ARBA" id="ARBA00004115"/>
    </source>
</evidence>
<dbReference type="PROSITE" id="PS00803">
    <property type="entry name" value="CALRETICULIN_1"/>
    <property type="match status" value="1"/>
</dbReference>
<organism evidence="13 14">
    <name type="scientific">Protopolystoma xenopodis</name>
    <dbReference type="NCBI Taxonomy" id="117903"/>
    <lineage>
        <taxon>Eukaryota</taxon>
        <taxon>Metazoa</taxon>
        <taxon>Spiralia</taxon>
        <taxon>Lophotrochozoa</taxon>
        <taxon>Platyhelminthes</taxon>
        <taxon>Monogenea</taxon>
        <taxon>Polyopisthocotylea</taxon>
        <taxon>Polystomatidea</taxon>
        <taxon>Polystomatidae</taxon>
        <taxon>Protopolystoma</taxon>
    </lineage>
</organism>
<feature type="signal peptide" evidence="12">
    <location>
        <begin position="1"/>
        <end position="15"/>
    </location>
</feature>
<dbReference type="GO" id="GO:0005509">
    <property type="term" value="F:calcium ion binding"/>
    <property type="evidence" value="ECO:0007669"/>
    <property type="project" value="InterPro"/>
</dbReference>
<dbReference type="SUPFAM" id="SSF63887">
    <property type="entry name" value="P-domain of calnexin/calreticulin"/>
    <property type="match status" value="1"/>
</dbReference>
<sequence length="444" mass="50562">MCALFLLVASRCSLAVEPEAEEKSQKSEFSPPQIPSDAYFAEFFSSPDDLSSKWLVSQAKKSGVDEALSKYDGKWSVEVPDSSAILQDFGLVLKSRARHHAISSKLNRVFDFSEDSLVLQYEVKFQNGMECGGAYVKLLSDSPSLDLGTFNDVTPYTIMFGPDKCGLEHKIHFIFRHKNPQSGKYEEKHAKKVSQDLDKYFSDKKSHLYTLVVRSDNTFEVYIDQSLVNSGSLLTDFTPAVNPEKEINDPSDRKPDDWDERSKIVDENAIKPDEWDDDAPEFILDETVVKPEGWLEHEPTMIPDPDAVKPSDWYVNYLDPEIDGEWEAPKIDNPKCSSAPGCGEWHKPKIRNPDFKGKWSPPLIDNPAYKGVWKPKRIPNPDYFEDTQPYKMTPFVAIGLELWSMTESIVFDNFFIANSKRIADDFASETWKLKREAERIADPS</sequence>
<protein>
    <recommendedName>
        <fullName evidence="15">Calnexin</fullName>
    </recommendedName>
</protein>
<keyword evidence="6" id="KW-0472">Membrane</keyword>
<evidence type="ECO:0000256" key="4">
    <source>
        <dbReference type="ARBA" id="ARBA00022824"/>
    </source>
</evidence>
<dbReference type="PRINTS" id="PR00626">
    <property type="entry name" value="CALRETICULIN"/>
</dbReference>
<keyword evidence="9" id="KW-1015">Disulfide bond</keyword>
<dbReference type="PANTHER" id="PTHR11073:SF1">
    <property type="entry name" value="CALNEXIN 14D-RELATED"/>
    <property type="match status" value="1"/>
</dbReference>
<evidence type="ECO:0000313" key="14">
    <source>
        <dbReference type="Proteomes" id="UP000784294"/>
    </source>
</evidence>
<evidence type="ECO:0008006" key="15">
    <source>
        <dbReference type="Google" id="ProtNLM"/>
    </source>
</evidence>
<dbReference type="EMBL" id="CAAALY010081888">
    <property type="protein sequence ID" value="VEL26674.1"/>
    <property type="molecule type" value="Genomic_DNA"/>
</dbReference>
<dbReference type="InterPro" id="IPR001580">
    <property type="entry name" value="Calret/calnex"/>
</dbReference>
<dbReference type="SUPFAM" id="SSF49899">
    <property type="entry name" value="Concanavalin A-like lectins/glucanases"/>
    <property type="match status" value="2"/>
</dbReference>
<keyword evidence="3" id="KW-0812">Transmembrane</keyword>
<name>A0A448X389_9PLAT</name>
<keyword evidence="5" id="KW-1133">Transmembrane helix</keyword>
<evidence type="ECO:0000256" key="3">
    <source>
        <dbReference type="ARBA" id="ARBA00022692"/>
    </source>
</evidence>
<dbReference type="InterPro" id="IPR018124">
    <property type="entry name" value="Calret/calnex_CS"/>
</dbReference>
<dbReference type="PANTHER" id="PTHR11073">
    <property type="entry name" value="CALRETICULIN AND CALNEXIN"/>
    <property type="match status" value="1"/>
</dbReference>
<comment type="subcellular location">
    <subcellularLocation>
        <location evidence="1">Endoplasmic reticulum membrane</location>
        <topology evidence="1">Single-pass type I membrane protein</topology>
    </subcellularLocation>
</comment>
<evidence type="ECO:0000256" key="7">
    <source>
        <dbReference type="ARBA" id="ARBA00023186"/>
    </source>
</evidence>
<evidence type="ECO:0000256" key="10">
    <source>
        <dbReference type="RuleBase" id="RU362126"/>
    </source>
</evidence>
<feature type="chain" id="PRO_5019407887" description="Calnexin" evidence="12">
    <location>
        <begin position="16"/>
        <end position="444"/>
    </location>
</feature>
<dbReference type="Gene3D" id="2.10.250.10">
    <property type="entry name" value="Calreticulin/calnexin, P domain"/>
    <property type="match status" value="1"/>
</dbReference>
<comment type="similarity">
    <text evidence="2 10">Belongs to the calreticulin family.</text>
</comment>
<keyword evidence="12" id="KW-0732">Signal</keyword>
<evidence type="ECO:0000313" key="13">
    <source>
        <dbReference type="EMBL" id="VEL26674.1"/>
    </source>
</evidence>
<evidence type="ECO:0000256" key="6">
    <source>
        <dbReference type="ARBA" id="ARBA00023136"/>
    </source>
</evidence>
<feature type="disulfide bond" evidence="9">
    <location>
        <begin position="131"/>
        <end position="165"/>
    </location>
</feature>
<gene>
    <name evidence="13" type="ORF">PXEA_LOCUS20114</name>
</gene>
<dbReference type="InterPro" id="IPR009033">
    <property type="entry name" value="Calreticulin/calnexin_P_dom_sf"/>
</dbReference>
<accession>A0A448X389</accession>
<dbReference type="Pfam" id="PF00262">
    <property type="entry name" value="Calreticulin"/>
    <property type="match status" value="1"/>
</dbReference>
<dbReference type="GO" id="GO:0005789">
    <property type="term" value="C:endoplasmic reticulum membrane"/>
    <property type="evidence" value="ECO:0007669"/>
    <property type="project" value="UniProtKB-SubCell"/>
</dbReference>
<evidence type="ECO:0000256" key="9">
    <source>
        <dbReference type="PIRSR" id="PIRSR601580-3"/>
    </source>
</evidence>
<evidence type="ECO:0000256" key="5">
    <source>
        <dbReference type="ARBA" id="ARBA00022989"/>
    </source>
</evidence>
<reference evidence="13" key="1">
    <citation type="submission" date="2018-11" db="EMBL/GenBank/DDBJ databases">
        <authorList>
            <consortium name="Pathogen Informatics"/>
        </authorList>
    </citation>
    <scope>NUCLEOTIDE SEQUENCE</scope>
</reference>
<dbReference type="PROSITE" id="PS00804">
    <property type="entry name" value="CALRETICULIN_2"/>
    <property type="match status" value="1"/>
</dbReference>
<dbReference type="GO" id="GO:0051082">
    <property type="term" value="F:unfolded protein binding"/>
    <property type="evidence" value="ECO:0007669"/>
    <property type="project" value="InterPro"/>
</dbReference>
<keyword evidence="14" id="KW-1185">Reference proteome</keyword>
<dbReference type="OrthoDB" id="1938156at2759"/>
<evidence type="ECO:0000256" key="11">
    <source>
        <dbReference type="SAM" id="MobiDB-lite"/>
    </source>
</evidence>
<feature type="non-terminal residue" evidence="13">
    <location>
        <position position="1"/>
    </location>
</feature>
<dbReference type="FunFam" id="2.60.120.200:FF:000011">
    <property type="entry name" value="Probable calnexin"/>
    <property type="match status" value="1"/>
</dbReference>
<keyword evidence="7 10" id="KW-0143">Chaperone</keyword>
<dbReference type="GO" id="GO:0036503">
    <property type="term" value="P:ERAD pathway"/>
    <property type="evidence" value="ECO:0007669"/>
    <property type="project" value="TreeGrafter"/>
</dbReference>
<keyword evidence="4 10" id="KW-0256">Endoplasmic reticulum</keyword>
<dbReference type="InterPro" id="IPR013320">
    <property type="entry name" value="ConA-like_dom_sf"/>
</dbReference>
<feature type="region of interest" description="Disordered" evidence="11">
    <location>
        <begin position="240"/>
        <end position="261"/>
    </location>
</feature>
<dbReference type="Proteomes" id="UP000784294">
    <property type="component" value="Unassembled WGS sequence"/>
</dbReference>
<feature type="compositionally biased region" description="Basic and acidic residues" evidence="11">
    <location>
        <begin position="243"/>
        <end position="261"/>
    </location>
</feature>
<proteinExistence type="inferred from homology"/>
<evidence type="ECO:0000256" key="8">
    <source>
        <dbReference type="ARBA" id="ARBA00053392"/>
    </source>
</evidence>
<dbReference type="Gene3D" id="2.60.120.200">
    <property type="match status" value="1"/>
</dbReference>
<evidence type="ECO:0000256" key="12">
    <source>
        <dbReference type="SAM" id="SignalP"/>
    </source>
</evidence>
<dbReference type="FunFam" id="2.10.250.10:FF:000001">
    <property type="entry name" value="Calnexin homolog"/>
    <property type="match status" value="1"/>
</dbReference>
<dbReference type="AlphaFoldDB" id="A0A448X389"/>
<comment type="caution">
    <text evidence="13">The sequence shown here is derived from an EMBL/GenBank/DDBJ whole genome shotgun (WGS) entry which is preliminary data.</text>
</comment>
<dbReference type="GO" id="GO:0006457">
    <property type="term" value="P:protein folding"/>
    <property type="evidence" value="ECO:0007669"/>
    <property type="project" value="InterPro"/>
</dbReference>
<evidence type="ECO:0000256" key="2">
    <source>
        <dbReference type="ARBA" id="ARBA00010983"/>
    </source>
</evidence>
<comment type="function">
    <text evidence="8">Calcium-binding protein that interacts with newly synthesized monoglucosylated glycoproteins in the endoplasmic reticulum. It may act in assisting protein assembly and/or in the retention within the ER of unassembled protein subunits. It seems to play a major role in the quality control apparatus of the ER by the retention of incorrectly folded proteins. Required for embryogenesis and larval development under heat and ER stress conditions. May be important for germ cell development. Involved in neuronal necrotic cell death.</text>
</comment>